<proteinExistence type="predicted"/>
<keyword evidence="2" id="KW-1185">Reference proteome</keyword>
<sequence>MDLLSPQDLIVSVQTPEPENSRKTNALGIALSCRGGGTPVTAFPTPLCVWLFAKANWNGDWRITEHRETSASRSSSYHRDLSTHGGLEPHLQDSLCLSDNRTDDMSYQPLSARCLGDFFASSHLLEIRNTGFVARFALAPAIPISVNSMSKESFIEELVCPHWVQTQSRCSTSGEAHVGGLAANLDHAARYLTTPMHRKAHTIWRKSINKHSSVSIRICVLFR</sequence>
<evidence type="ECO:0000313" key="1">
    <source>
        <dbReference type="EMBL" id="KAF9514215.1"/>
    </source>
</evidence>
<comment type="caution">
    <text evidence="1">The sequence shown here is derived from an EMBL/GenBank/DDBJ whole genome shotgun (WGS) entry which is preliminary data.</text>
</comment>
<name>A0A9P6AZH0_9AGAM</name>
<dbReference type="EMBL" id="MU128963">
    <property type="protein sequence ID" value="KAF9514215.1"/>
    <property type="molecule type" value="Genomic_DNA"/>
</dbReference>
<dbReference type="AlphaFoldDB" id="A0A9P6AZH0"/>
<accession>A0A9P6AZH0</accession>
<gene>
    <name evidence="1" type="ORF">BS47DRAFT_889613</name>
</gene>
<dbReference type="Proteomes" id="UP000886523">
    <property type="component" value="Unassembled WGS sequence"/>
</dbReference>
<protein>
    <submittedName>
        <fullName evidence="1">Uncharacterized protein</fullName>
    </submittedName>
</protein>
<evidence type="ECO:0000313" key="2">
    <source>
        <dbReference type="Proteomes" id="UP000886523"/>
    </source>
</evidence>
<reference evidence="1" key="1">
    <citation type="journal article" date="2020" name="Nat. Commun.">
        <title>Large-scale genome sequencing of mycorrhizal fungi provides insights into the early evolution of symbiotic traits.</title>
        <authorList>
            <person name="Miyauchi S."/>
            <person name="Kiss E."/>
            <person name="Kuo A."/>
            <person name="Drula E."/>
            <person name="Kohler A."/>
            <person name="Sanchez-Garcia M."/>
            <person name="Morin E."/>
            <person name="Andreopoulos B."/>
            <person name="Barry K.W."/>
            <person name="Bonito G."/>
            <person name="Buee M."/>
            <person name="Carver A."/>
            <person name="Chen C."/>
            <person name="Cichocki N."/>
            <person name="Clum A."/>
            <person name="Culley D."/>
            <person name="Crous P.W."/>
            <person name="Fauchery L."/>
            <person name="Girlanda M."/>
            <person name="Hayes R.D."/>
            <person name="Keri Z."/>
            <person name="LaButti K."/>
            <person name="Lipzen A."/>
            <person name="Lombard V."/>
            <person name="Magnuson J."/>
            <person name="Maillard F."/>
            <person name="Murat C."/>
            <person name="Nolan M."/>
            <person name="Ohm R.A."/>
            <person name="Pangilinan J."/>
            <person name="Pereira M.F."/>
            <person name="Perotto S."/>
            <person name="Peter M."/>
            <person name="Pfister S."/>
            <person name="Riley R."/>
            <person name="Sitrit Y."/>
            <person name="Stielow J.B."/>
            <person name="Szollosi G."/>
            <person name="Zifcakova L."/>
            <person name="Stursova M."/>
            <person name="Spatafora J.W."/>
            <person name="Tedersoo L."/>
            <person name="Vaario L.M."/>
            <person name="Yamada A."/>
            <person name="Yan M."/>
            <person name="Wang P."/>
            <person name="Xu J."/>
            <person name="Bruns T."/>
            <person name="Baldrian P."/>
            <person name="Vilgalys R."/>
            <person name="Dunand C."/>
            <person name="Henrissat B."/>
            <person name="Grigoriev I.V."/>
            <person name="Hibbett D."/>
            <person name="Nagy L.G."/>
            <person name="Martin F.M."/>
        </authorList>
    </citation>
    <scope>NUCLEOTIDE SEQUENCE</scope>
    <source>
        <strain evidence="1">UP504</strain>
    </source>
</reference>
<organism evidence="1 2">
    <name type="scientific">Hydnum rufescens UP504</name>
    <dbReference type="NCBI Taxonomy" id="1448309"/>
    <lineage>
        <taxon>Eukaryota</taxon>
        <taxon>Fungi</taxon>
        <taxon>Dikarya</taxon>
        <taxon>Basidiomycota</taxon>
        <taxon>Agaricomycotina</taxon>
        <taxon>Agaricomycetes</taxon>
        <taxon>Cantharellales</taxon>
        <taxon>Hydnaceae</taxon>
        <taxon>Hydnum</taxon>
    </lineage>
</organism>